<proteinExistence type="predicted"/>
<accession>A0A1A2T4J1</accession>
<keyword evidence="1" id="KW-0472">Membrane</keyword>
<feature type="transmembrane region" description="Helical" evidence="1">
    <location>
        <begin position="21"/>
        <end position="44"/>
    </location>
</feature>
<protein>
    <submittedName>
        <fullName evidence="2">Uncharacterized protein</fullName>
    </submittedName>
</protein>
<gene>
    <name evidence="2" type="ORF">A5683_26815</name>
</gene>
<dbReference type="AlphaFoldDB" id="A0A1A2T4J1"/>
<comment type="caution">
    <text evidence="2">The sequence shown here is derived from an EMBL/GenBank/DDBJ whole genome shotgun (WGS) entry which is preliminary data.</text>
</comment>
<keyword evidence="1" id="KW-0812">Transmembrane</keyword>
<organism evidence="2 3">
    <name type="scientific">Mycobacterium mantenii</name>
    <dbReference type="NCBI Taxonomy" id="560555"/>
    <lineage>
        <taxon>Bacteria</taxon>
        <taxon>Bacillati</taxon>
        <taxon>Actinomycetota</taxon>
        <taxon>Actinomycetes</taxon>
        <taxon>Mycobacteriales</taxon>
        <taxon>Mycobacteriaceae</taxon>
        <taxon>Mycobacterium</taxon>
        <taxon>Mycobacterium avium complex (MAC)</taxon>
    </lineage>
</organism>
<evidence type="ECO:0000313" key="2">
    <source>
        <dbReference type="EMBL" id="OBH71315.1"/>
    </source>
</evidence>
<dbReference type="Proteomes" id="UP000092389">
    <property type="component" value="Unassembled WGS sequence"/>
</dbReference>
<dbReference type="EMBL" id="LZJU01000137">
    <property type="protein sequence ID" value="OBH71315.1"/>
    <property type="molecule type" value="Genomic_DNA"/>
</dbReference>
<evidence type="ECO:0000313" key="3">
    <source>
        <dbReference type="Proteomes" id="UP000092389"/>
    </source>
</evidence>
<accession>A0A1A2TNS3</accession>
<keyword evidence="1" id="KW-1133">Transmembrane helix</keyword>
<evidence type="ECO:0000256" key="1">
    <source>
        <dbReference type="SAM" id="Phobius"/>
    </source>
</evidence>
<name>A0A1A2T4J1_MYCNT</name>
<sequence length="94" mass="10232">MMLSSPGDPSVRRLVSRASDIRLFPVAAVTGNAFGLAFLGNFLLELIDDVFQLLSAAQRVFVGFGHIAFHWPGWRTTGTSAGAPPLFNTRSRVR</sequence>
<reference evidence="2 3" key="1">
    <citation type="submission" date="2016-06" db="EMBL/GenBank/DDBJ databases">
        <authorList>
            <person name="Kjaerup R.B."/>
            <person name="Dalgaard T.S."/>
            <person name="Juul-Madsen H.R."/>
        </authorList>
    </citation>
    <scope>NUCLEOTIDE SEQUENCE [LARGE SCALE GENOMIC DNA]</scope>
    <source>
        <strain evidence="2 3">E152</strain>
    </source>
</reference>